<dbReference type="RefSeq" id="WP_015510605.1">
    <property type="nucleotide sequence ID" value="NC_020995.1"/>
</dbReference>
<dbReference type="KEGG" id="ecas:ECBG_03017"/>
<reference evidence="1 2" key="2">
    <citation type="submission" date="2013-03" db="EMBL/GenBank/DDBJ databases">
        <title>The Genome Sequence of Enterococcus casseliflavus EC20 (899205).</title>
        <authorList>
            <consortium name="The Broad Institute Genomics Platform"/>
            <consortium name="The Broad Institute Genome Sequencing Center for Infectious Disease"/>
            <person name="Russ C."/>
            <person name="Feldgarden M."/>
            <person name="Gilmore M."/>
            <person name="Manson J."/>
            <person name="Palmer K."/>
            <person name="Carniol K."/>
            <person name="Walker B."/>
            <person name="Young S.K."/>
            <person name="Zeng Q."/>
            <person name="Gargeya S."/>
            <person name="Fitzgerald M."/>
            <person name="Haas B."/>
            <person name="Abouelleil A."/>
            <person name="Allen A.W."/>
            <person name="Alvarado L."/>
            <person name="Arachchi H.M."/>
            <person name="Berlin A.M."/>
            <person name="Chapman S.B."/>
            <person name="Gainer-Dewar J."/>
            <person name="Goldberg J."/>
            <person name="Griggs A."/>
            <person name="Gujja S."/>
            <person name="Hansen M."/>
            <person name="Howarth C."/>
            <person name="Imamovic A."/>
            <person name="Ireland A."/>
            <person name="Larimer J."/>
            <person name="McCowan C."/>
            <person name="Murphy C."/>
            <person name="Pearson M."/>
            <person name="Poon T.W."/>
            <person name="Priest M."/>
            <person name="Roberts A."/>
            <person name="Saif S."/>
            <person name="Shea T."/>
            <person name="Sisk P."/>
            <person name="Sykes S."/>
            <person name="Wortman J."/>
            <person name="Nusbaum C."/>
            <person name="Birren B."/>
        </authorList>
    </citation>
    <scope>NUCLEOTIDE SEQUENCE [LARGE SCALE GENOMIC DNA]</scope>
    <source>
        <strain evidence="1 2">EC20</strain>
    </source>
</reference>
<dbReference type="Proteomes" id="UP000012675">
    <property type="component" value="Chromosome"/>
</dbReference>
<dbReference type="AlphaFoldDB" id="C9ACY9"/>
<evidence type="ECO:0000313" key="2">
    <source>
        <dbReference type="Proteomes" id="UP000012675"/>
    </source>
</evidence>
<accession>C9ACY9</accession>
<organism evidence="1 2">
    <name type="scientific">Enterococcus casseliflavus EC20</name>
    <dbReference type="NCBI Taxonomy" id="565655"/>
    <lineage>
        <taxon>Bacteria</taxon>
        <taxon>Bacillati</taxon>
        <taxon>Bacillota</taxon>
        <taxon>Bacilli</taxon>
        <taxon>Lactobacillales</taxon>
        <taxon>Enterococcaceae</taxon>
        <taxon>Enterococcus</taxon>
    </lineage>
</organism>
<dbReference type="eggNOG" id="ENOG502ZC07">
    <property type="taxonomic scope" value="Bacteria"/>
</dbReference>
<dbReference type="EMBL" id="CP004856">
    <property type="protein sequence ID" value="EEV40748.1"/>
    <property type="molecule type" value="Genomic_DNA"/>
</dbReference>
<dbReference type="HOGENOM" id="CLU_784674_0_0_9"/>
<name>C9ACY9_ENTCA</name>
<protein>
    <recommendedName>
        <fullName evidence="3">DUF262 domain-containing protein</fullName>
    </recommendedName>
</protein>
<dbReference type="GeneID" id="15143688"/>
<sequence length="353" mass="40994">MSLKVLDINRDKVIGSPYVTIRVTYKYALEKLYPLINRLEFQRNTLKKEYYERLKKDIKDGCIMPSITIAFDDKQIFEEFENENADADELIGSNIENAFILDGIQRINTLHEAFIESERELDLSTPLYASIIISDSMNKLLYRMIVLNNGQRPMSTRHQIEILVGKTLSQFGEKLDNIVVTEKDAKRNDGKKKIKSDVLSKAYLAYSSSSIDIDNQKIIEEKLDEIVSRKIVTSDIKNNSVDLFDLLSFILEICEEAERHDDNLIPWFNNENNLIGVFTGISKNNEFITYMDYKKMKCLIENIDYALKIMNVSKIKVSKERRRVVSRFSEKYDIYSELASEKVEDFVYGGDED</sequence>
<keyword evidence="2" id="KW-1185">Reference proteome</keyword>
<reference evidence="1 2" key="1">
    <citation type="submission" date="2009-02" db="EMBL/GenBank/DDBJ databases">
        <authorList>
            <consortium name="The Broad Institute Genome Sequencing Platform"/>
            <person name="Feldgarden M."/>
            <person name="Young S.K."/>
            <person name="Kodira C.D."/>
            <person name="Zeng Q."/>
            <person name="Koehrsen M."/>
            <person name="Alvarado L."/>
            <person name="Berlin A."/>
            <person name="Borenstein D."/>
            <person name="Chen Z."/>
            <person name="Engels R."/>
            <person name="Freedman E."/>
            <person name="Gellesch M."/>
            <person name="Goldberg J."/>
            <person name="Griggs A."/>
            <person name="Gujja S."/>
            <person name="Heiman D."/>
            <person name="Hepburn T."/>
            <person name="Howarth C."/>
            <person name="Jen D."/>
            <person name="Larson L."/>
            <person name="Lewis B."/>
            <person name="Mehta T."/>
            <person name="Park D."/>
            <person name="Pearson M."/>
            <person name="Roberts A."/>
            <person name="Saif S."/>
            <person name="Shea T."/>
            <person name="Shenoy N."/>
            <person name="Sisk P."/>
            <person name="Stolte C."/>
            <person name="Sykes S."/>
            <person name="Walk T."/>
            <person name="White J."/>
            <person name="Yandava C."/>
            <person name="Gilmore M."/>
            <person name="Manson J."/>
            <person name="Palmer K."/>
            <person name="Carniol K."/>
            <person name="Lander E."/>
            <person name="Nusbaum C."/>
            <person name="Galagan J."/>
            <person name="Birren B."/>
        </authorList>
    </citation>
    <scope>NUCLEOTIDE SEQUENCE [LARGE SCALE GENOMIC DNA]</scope>
    <source>
        <strain evidence="1 2">EC20</strain>
    </source>
</reference>
<gene>
    <name evidence="1" type="ORF">ECBG_03017</name>
</gene>
<evidence type="ECO:0000313" key="1">
    <source>
        <dbReference type="EMBL" id="EEV40748.1"/>
    </source>
</evidence>
<evidence type="ECO:0008006" key="3">
    <source>
        <dbReference type="Google" id="ProtNLM"/>
    </source>
</evidence>
<proteinExistence type="predicted"/>